<comment type="caution">
    <text evidence="2">The sequence shown here is derived from an EMBL/GenBank/DDBJ whole genome shotgun (WGS) entry which is preliminary data.</text>
</comment>
<dbReference type="InterPro" id="IPR016181">
    <property type="entry name" value="Acyl_CoA_acyltransferase"/>
</dbReference>
<dbReference type="RefSeq" id="WP_165100404.1">
    <property type="nucleotide sequence ID" value="NZ_JAAKGU010000008.1"/>
</dbReference>
<dbReference type="Gene3D" id="3.40.630.30">
    <property type="match status" value="1"/>
</dbReference>
<evidence type="ECO:0000259" key="1">
    <source>
        <dbReference type="PROSITE" id="PS51186"/>
    </source>
</evidence>
<dbReference type="AlphaFoldDB" id="A0A6M1PNL5"/>
<dbReference type="InterPro" id="IPR000182">
    <property type="entry name" value="GNAT_dom"/>
</dbReference>
<dbReference type="GO" id="GO:0016747">
    <property type="term" value="F:acyltransferase activity, transferring groups other than amino-acyl groups"/>
    <property type="evidence" value="ECO:0007669"/>
    <property type="project" value="InterPro"/>
</dbReference>
<evidence type="ECO:0000313" key="3">
    <source>
        <dbReference type="Proteomes" id="UP000480151"/>
    </source>
</evidence>
<proteinExistence type="predicted"/>
<gene>
    <name evidence="2" type="ORF">G5B47_16930</name>
</gene>
<reference evidence="2 3" key="1">
    <citation type="submission" date="2020-02" db="EMBL/GenBank/DDBJ databases">
        <authorList>
            <person name="Gao J."/>
            <person name="Sun J."/>
        </authorList>
    </citation>
    <scope>NUCLEOTIDE SEQUENCE [LARGE SCALE GENOMIC DNA]</scope>
    <source>
        <strain evidence="2 3">7124</strain>
    </source>
</reference>
<keyword evidence="3" id="KW-1185">Reference proteome</keyword>
<dbReference type="CDD" id="cd04301">
    <property type="entry name" value="NAT_SF"/>
    <property type="match status" value="1"/>
</dbReference>
<dbReference type="Proteomes" id="UP000480151">
    <property type="component" value="Unassembled WGS sequence"/>
</dbReference>
<keyword evidence="2" id="KW-0808">Transferase</keyword>
<organism evidence="2 3">
    <name type="scientific">Paenibacillus apii</name>
    <dbReference type="NCBI Taxonomy" id="1850370"/>
    <lineage>
        <taxon>Bacteria</taxon>
        <taxon>Bacillati</taxon>
        <taxon>Bacillota</taxon>
        <taxon>Bacilli</taxon>
        <taxon>Bacillales</taxon>
        <taxon>Paenibacillaceae</taxon>
        <taxon>Paenibacillus</taxon>
    </lineage>
</organism>
<evidence type="ECO:0000313" key="2">
    <source>
        <dbReference type="EMBL" id="NGM84104.1"/>
    </source>
</evidence>
<dbReference type="SUPFAM" id="SSF55729">
    <property type="entry name" value="Acyl-CoA N-acyltransferases (Nat)"/>
    <property type="match status" value="1"/>
</dbReference>
<sequence>MIRKLTDDDRQALLAFLGQAPALNLFLIGDVENFGFEQDFQEIWGEFDSADGRLKAALLRYEHNYLPYADGPFDVDGFAELMLRDDRLEMLSGSSDLVAQFRELMSFRKEKKLFFAELTSLNEAGDRSPHAGASVRRAEISDVEAVCTLMDGIEEFETNPDSMRSGMRRSLETGTGRTYLIERDGHVAATASTAAENSLSAMVIGVATHPDYRGQGLATSVVRKLCADVVQEGRSLCLFYDNPKAGTIYKRIGFRDIGFWTMMYK</sequence>
<feature type="domain" description="N-acetyltransferase" evidence="1">
    <location>
        <begin position="133"/>
        <end position="265"/>
    </location>
</feature>
<accession>A0A6M1PNL5</accession>
<protein>
    <submittedName>
        <fullName evidence="2">GNAT family N-acetyltransferase</fullName>
    </submittedName>
</protein>
<dbReference type="Pfam" id="PF00583">
    <property type="entry name" value="Acetyltransf_1"/>
    <property type="match status" value="1"/>
</dbReference>
<dbReference type="EMBL" id="JAAKGU010000008">
    <property type="protein sequence ID" value="NGM84104.1"/>
    <property type="molecule type" value="Genomic_DNA"/>
</dbReference>
<name>A0A6M1PNL5_9BACL</name>
<dbReference type="PROSITE" id="PS51186">
    <property type="entry name" value="GNAT"/>
    <property type="match status" value="1"/>
</dbReference>